<accession>A0A542YND6</accession>
<feature type="region of interest" description="Disordered" evidence="1">
    <location>
        <begin position="1"/>
        <end position="21"/>
    </location>
</feature>
<sequence length="41" mass="4412">MAEDGEAFSCRGGYHDAPHPTWTAVCPDSPVESVAFVYDVP</sequence>
<reference evidence="2 3" key="1">
    <citation type="submission" date="2019-06" db="EMBL/GenBank/DDBJ databases">
        <title>Sequencing the genomes of 1000 actinobacteria strains.</title>
        <authorList>
            <person name="Klenk H.-P."/>
        </authorList>
    </citation>
    <scope>NUCLEOTIDE SEQUENCE [LARGE SCALE GENOMIC DNA]</scope>
    <source>
        <strain evidence="2 3">DSM 12335</strain>
    </source>
</reference>
<dbReference type="AlphaFoldDB" id="A0A542YND6"/>
<evidence type="ECO:0000313" key="2">
    <source>
        <dbReference type="EMBL" id="TQL49618.1"/>
    </source>
</evidence>
<evidence type="ECO:0000313" key="3">
    <source>
        <dbReference type="Proteomes" id="UP000319516"/>
    </source>
</evidence>
<proteinExistence type="predicted"/>
<protein>
    <submittedName>
        <fullName evidence="2">Uncharacterized protein</fullName>
    </submittedName>
</protein>
<name>A0A542YND6_9MICO</name>
<dbReference type="EMBL" id="VFOP01000001">
    <property type="protein sequence ID" value="TQL49618.1"/>
    <property type="molecule type" value="Genomic_DNA"/>
</dbReference>
<evidence type="ECO:0000256" key="1">
    <source>
        <dbReference type="SAM" id="MobiDB-lite"/>
    </source>
</evidence>
<gene>
    <name evidence="2" type="ORF">FB467_0693</name>
</gene>
<comment type="caution">
    <text evidence="2">The sequence shown here is derived from an EMBL/GenBank/DDBJ whole genome shotgun (WGS) entry which is preliminary data.</text>
</comment>
<organism evidence="2 3">
    <name type="scientific">Ornithinicoccus hortensis</name>
    <dbReference type="NCBI Taxonomy" id="82346"/>
    <lineage>
        <taxon>Bacteria</taxon>
        <taxon>Bacillati</taxon>
        <taxon>Actinomycetota</taxon>
        <taxon>Actinomycetes</taxon>
        <taxon>Micrococcales</taxon>
        <taxon>Intrasporangiaceae</taxon>
        <taxon>Ornithinicoccus</taxon>
    </lineage>
</organism>
<dbReference type="Proteomes" id="UP000319516">
    <property type="component" value="Unassembled WGS sequence"/>
</dbReference>
<dbReference type="RefSeq" id="WP_267128615.1">
    <property type="nucleotide sequence ID" value="NZ_BAAAIK010000003.1"/>
</dbReference>
<keyword evidence="3" id="KW-1185">Reference proteome</keyword>